<evidence type="ECO:0000256" key="1">
    <source>
        <dbReference type="SAM" id="MobiDB-lite"/>
    </source>
</evidence>
<dbReference type="GO" id="GO:0004896">
    <property type="term" value="F:cytokine receptor activity"/>
    <property type="evidence" value="ECO:0007669"/>
    <property type="project" value="TreeGrafter"/>
</dbReference>
<dbReference type="PANTHER" id="PTHR20859:SF93">
    <property type="entry name" value="CYTOKINE RECEPTOR FAMILY MEMBER B12-RELATED"/>
    <property type="match status" value="1"/>
</dbReference>
<evidence type="ECO:0000313" key="4">
    <source>
        <dbReference type="EMBL" id="KAF3842767.1"/>
    </source>
</evidence>
<keyword evidence="2" id="KW-1133">Transmembrane helix</keyword>
<feature type="region of interest" description="Disordered" evidence="1">
    <location>
        <begin position="293"/>
        <end position="406"/>
    </location>
</feature>
<dbReference type="AlphaFoldDB" id="A0A7J5Y262"/>
<dbReference type="InterPro" id="IPR036116">
    <property type="entry name" value="FN3_sf"/>
</dbReference>
<dbReference type="InterPro" id="IPR050650">
    <property type="entry name" value="Type-II_Cytokine-TF_Rcpt"/>
</dbReference>
<dbReference type="InterPro" id="IPR013783">
    <property type="entry name" value="Ig-like_fold"/>
</dbReference>
<evidence type="ECO:0000256" key="2">
    <source>
        <dbReference type="SAM" id="Phobius"/>
    </source>
</evidence>
<name>A0A7J5Y262_DISMA</name>
<feature type="transmembrane region" description="Helical" evidence="2">
    <location>
        <begin position="30"/>
        <end position="52"/>
    </location>
</feature>
<feature type="compositionally biased region" description="Polar residues" evidence="1">
    <location>
        <begin position="386"/>
        <end position="396"/>
    </location>
</feature>
<reference evidence="4 5" key="1">
    <citation type="submission" date="2020-03" db="EMBL/GenBank/DDBJ databases">
        <title>Dissostichus mawsoni Genome sequencing and assembly.</title>
        <authorList>
            <person name="Park H."/>
        </authorList>
    </citation>
    <scope>NUCLEOTIDE SEQUENCE [LARGE SCALE GENOMIC DNA]</scope>
    <source>
        <strain evidence="4">DM0001</strain>
        <tissue evidence="4">Muscle</tissue>
    </source>
</reference>
<feature type="compositionally biased region" description="Low complexity" evidence="1">
    <location>
        <begin position="293"/>
        <end position="306"/>
    </location>
</feature>
<dbReference type="InterPro" id="IPR003961">
    <property type="entry name" value="FN3_dom"/>
</dbReference>
<dbReference type="Proteomes" id="UP000518266">
    <property type="component" value="Unassembled WGS sequence"/>
</dbReference>
<gene>
    <name evidence="4" type="ORF">F7725_001616</name>
</gene>
<evidence type="ECO:0000259" key="3">
    <source>
        <dbReference type="Pfam" id="PF01108"/>
    </source>
</evidence>
<dbReference type="SUPFAM" id="SSF49265">
    <property type="entry name" value="Fibronectin type III"/>
    <property type="match status" value="2"/>
</dbReference>
<keyword evidence="5" id="KW-1185">Reference proteome</keyword>
<dbReference type="GO" id="GO:0005886">
    <property type="term" value="C:plasma membrane"/>
    <property type="evidence" value="ECO:0007669"/>
    <property type="project" value="TreeGrafter"/>
</dbReference>
<feature type="compositionally biased region" description="Acidic residues" evidence="1">
    <location>
        <begin position="456"/>
        <end position="471"/>
    </location>
</feature>
<proteinExistence type="predicted"/>
<dbReference type="Gene3D" id="2.60.40.10">
    <property type="entry name" value="Immunoglobulins"/>
    <property type="match status" value="1"/>
</dbReference>
<dbReference type="OrthoDB" id="10031784at2759"/>
<feature type="region of interest" description="Disordered" evidence="1">
    <location>
        <begin position="453"/>
        <end position="492"/>
    </location>
</feature>
<keyword evidence="2" id="KW-0812">Transmembrane</keyword>
<protein>
    <recommendedName>
        <fullName evidence="3">Fibronectin type-III domain-containing protein</fullName>
    </recommendedName>
</protein>
<dbReference type="PANTHER" id="PTHR20859">
    <property type="entry name" value="INTERFERON/INTERLEUKIN RECEPTOR"/>
    <property type="match status" value="1"/>
</dbReference>
<evidence type="ECO:0000313" key="5">
    <source>
        <dbReference type="Proteomes" id="UP000518266"/>
    </source>
</evidence>
<organism evidence="4 5">
    <name type="scientific">Dissostichus mawsoni</name>
    <name type="common">Antarctic cod</name>
    <dbReference type="NCBI Taxonomy" id="36200"/>
    <lineage>
        <taxon>Eukaryota</taxon>
        <taxon>Metazoa</taxon>
        <taxon>Chordata</taxon>
        <taxon>Craniata</taxon>
        <taxon>Vertebrata</taxon>
        <taxon>Euteleostomi</taxon>
        <taxon>Actinopterygii</taxon>
        <taxon>Neopterygii</taxon>
        <taxon>Teleostei</taxon>
        <taxon>Neoteleostei</taxon>
        <taxon>Acanthomorphata</taxon>
        <taxon>Eupercaria</taxon>
        <taxon>Perciformes</taxon>
        <taxon>Notothenioidei</taxon>
        <taxon>Nototheniidae</taxon>
        <taxon>Dissostichus</taxon>
    </lineage>
</organism>
<sequence length="510" mass="55073">MTSCSVYASTTPLSVKAGETRSQDSERSRVVAAGGLMGGGSMTALLWMLALLPRVLLSHVLPAMIKLPSPVNINLTSSHFKHELRWEPGPGTPTGVYYHVAVMTDRATLWVPVAGCQHVQSPLVCNLTEAFPVRNQRYLTKISALLDSQPGEVTFVIHPGFEPNKDTALDLPLLTVTPCGHDLCVDPRPPSFMDTQSLERVILKNLASGRQYCVSVRISDVWERRKSNYSQPVPLDLCLLDFVGDMCSGGFGPDALHWFHMYDPETLPSVLRSIHHIEERTVVPSCNSSLSSLLNLEPAAPPSGEKSSSHSSDESDEEESVTERPRGGRGGEYQVRGGPNPLSSSSSSSGSAPLSPQPLPGQTVCYNPSPPAETCTSAGLQPASPSPTDTHCSTIGTKVEGGGGSREVNLLTLTFGSHGEGEEEKSHFDTVEVEPEVEAQAADNREVAIETVSCPGDEDEEEEEEEEEDEQFGYKRRGVTAGQAAADSEAESSYHPLLWVFPFLNSLFES</sequence>
<feature type="non-terminal residue" evidence="4">
    <location>
        <position position="510"/>
    </location>
</feature>
<feature type="compositionally biased region" description="Low complexity" evidence="1">
    <location>
        <begin position="332"/>
        <end position="354"/>
    </location>
</feature>
<comment type="caution">
    <text evidence="4">The sequence shown here is derived from an EMBL/GenBank/DDBJ whole genome shotgun (WGS) entry which is preliminary data.</text>
</comment>
<accession>A0A7J5Y262</accession>
<feature type="domain" description="Fibronectin type-III" evidence="3">
    <location>
        <begin position="47"/>
        <end position="149"/>
    </location>
</feature>
<keyword evidence="2" id="KW-0472">Membrane</keyword>
<dbReference type="Pfam" id="PF01108">
    <property type="entry name" value="Tissue_fac"/>
    <property type="match status" value="1"/>
</dbReference>
<dbReference type="EMBL" id="JAAKFY010000018">
    <property type="protein sequence ID" value="KAF3842767.1"/>
    <property type="molecule type" value="Genomic_DNA"/>
</dbReference>